<dbReference type="InterPro" id="IPR051172">
    <property type="entry name" value="Chlamydia_OmcB"/>
</dbReference>
<dbReference type="NCBIfam" id="TIGR01451">
    <property type="entry name" value="B_ant_repeat"/>
    <property type="match status" value="2"/>
</dbReference>
<dbReference type="Gene3D" id="2.60.40.1170">
    <property type="entry name" value="Mu homology domain, subdomain B"/>
    <property type="match status" value="1"/>
</dbReference>
<feature type="domain" description="DUF11" evidence="1">
    <location>
        <begin position="454"/>
        <end position="567"/>
    </location>
</feature>
<dbReference type="PANTHER" id="PTHR34819:SF3">
    <property type="entry name" value="CELL SURFACE PROTEIN"/>
    <property type="match status" value="1"/>
</dbReference>
<dbReference type="Proteomes" id="UP000712673">
    <property type="component" value="Unassembled WGS sequence"/>
</dbReference>
<feature type="non-terminal residue" evidence="2">
    <location>
        <position position="719"/>
    </location>
</feature>
<dbReference type="InterPro" id="IPR047589">
    <property type="entry name" value="DUF11_rpt"/>
</dbReference>
<comment type="caution">
    <text evidence="2">The sequence shown here is derived from an EMBL/GenBank/DDBJ whole genome shotgun (WGS) entry which is preliminary data.</text>
</comment>
<proteinExistence type="predicted"/>
<name>A0A938B6G5_UNCTE</name>
<evidence type="ECO:0000313" key="2">
    <source>
        <dbReference type="EMBL" id="MBM3226470.1"/>
    </source>
</evidence>
<protein>
    <submittedName>
        <fullName evidence="2">DUF11 domain-containing protein</fullName>
    </submittedName>
</protein>
<dbReference type="Gene3D" id="2.60.40.10">
    <property type="entry name" value="Immunoglobulins"/>
    <property type="match status" value="1"/>
</dbReference>
<evidence type="ECO:0000259" key="1">
    <source>
        <dbReference type="Pfam" id="PF01345"/>
    </source>
</evidence>
<reference evidence="2" key="1">
    <citation type="submission" date="2019-03" db="EMBL/GenBank/DDBJ databases">
        <title>Lake Tanganyika Metagenome-Assembled Genomes (MAGs).</title>
        <authorList>
            <person name="Tran P."/>
        </authorList>
    </citation>
    <scope>NUCLEOTIDE SEQUENCE</scope>
    <source>
        <strain evidence="2">K_DeepCast_65m_m2_066</strain>
    </source>
</reference>
<dbReference type="AlphaFoldDB" id="A0A938B6G5"/>
<dbReference type="InterPro" id="IPR001434">
    <property type="entry name" value="OmcB-like_DUF11"/>
</dbReference>
<accession>A0A938B6G5</accession>
<organism evidence="2 3">
    <name type="scientific">Tectimicrobiota bacterium</name>
    <dbReference type="NCBI Taxonomy" id="2528274"/>
    <lineage>
        <taxon>Bacteria</taxon>
        <taxon>Pseudomonadati</taxon>
        <taxon>Nitrospinota/Tectimicrobiota group</taxon>
        <taxon>Candidatus Tectimicrobiota</taxon>
    </lineage>
</organism>
<dbReference type="Pfam" id="PF01345">
    <property type="entry name" value="DUF11"/>
    <property type="match status" value="2"/>
</dbReference>
<dbReference type="PANTHER" id="PTHR34819">
    <property type="entry name" value="LARGE CYSTEINE-RICH PERIPLASMIC PROTEIN OMCB"/>
    <property type="match status" value="1"/>
</dbReference>
<evidence type="ECO:0000313" key="3">
    <source>
        <dbReference type="Proteomes" id="UP000712673"/>
    </source>
</evidence>
<dbReference type="InterPro" id="IPR013783">
    <property type="entry name" value="Ig-like_fold"/>
</dbReference>
<gene>
    <name evidence="2" type="ORF">FJZ47_22120</name>
</gene>
<sequence>MPGLGPGPGIFLRTCSLAGMSLLRGGLITNQFRNRRVFAKRPFGLAIRPVDPDDPAQKGTRALLPYFQTGNFGVLDLQVQQRFQQAPPSGPPANTLFANQPGNLFQGVVGVTTALPLDNHFWPSRGTVPVIDPTRPTNQPGVSLMTTLPSPDEALLFPGEIQYAQNGRFAVATHAGSGPPREIRAHICDFEHDVPGCRLRLQDIGFTYAGGITATGTPGTLDAGLLIVVNEEATFRRGGGAVSIIDDRAITADFNAHAQLTTSGFSQGVERAYYSVFPVCKTVAANNAGDPTLPFCTQEATTRLYDYHTLAAQNVRFHRPRGIAIQPFVTFATPRFGDHVIGTGASVHVEWRDGRVRDFRLGVFDLDARDPNTGEPFDPPPLLGSVSGPLSADEIHQKTFKRNFTRLFQVAAPVHLRKYRIEAIIIPAAPQNDEELSRTHIDVTYEATRAPEADLVLTKLAAPNPVRARNDLTYTLTVTNQGPDTATRVNVLDTLPAGVTLRTTTLSQGTCSGAQTVFCDLGSLANGATATITLVVTANTPGMLTNTASVTGIEADPNRLNNRVTVTTRVQGADLAIAKLAAPNPVPVGSDLTYTLTVTNNGPDDATGVVLTDTLPTGVTWQTSTTSQGTCTGTSTVTCALGTLAHGATASVSIVVVDTRAILVPVTISNTATVTSASSDPETANNTVTTTATVVPPVVGLADLTVTVEDAPDPVSAGS</sequence>
<feature type="domain" description="DUF11" evidence="1">
    <location>
        <begin position="574"/>
        <end position="691"/>
    </location>
</feature>
<dbReference type="EMBL" id="VGLS01000921">
    <property type="protein sequence ID" value="MBM3226470.1"/>
    <property type="molecule type" value="Genomic_DNA"/>
</dbReference>